<dbReference type="Pfam" id="PF04231">
    <property type="entry name" value="Endonuclease_1"/>
    <property type="match status" value="1"/>
</dbReference>
<dbReference type="EMBL" id="BJUM01000025">
    <property type="protein sequence ID" value="GEK55776.1"/>
    <property type="molecule type" value="Genomic_DNA"/>
</dbReference>
<sequence>MKLICLLFFTAFACLTHAGGIPSSWSKAKQIVRDKVYFDHKITKYCGCSYEPKGVSGGVIDTTSCGYNGSGMKYQNAINVLDWEHVVPASLTPAKEMNCWVNGSRSICERTSKEAKAIIFDLHNLVPSIGQTNRIRSNSRYGIIEGEEQRLGLCDFEWSKGITEPSERIRGELARVWLYMSYRHNVVMPEGERLMFLRWSLSDPPDEWEYTRNARIKELQGNSNIFIDMFKY</sequence>
<feature type="signal peptide" evidence="4">
    <location>
        <begin position="1"/>
        <end position="18"/>
    </location>
</feature>
<evidence type="ECO:0000256" key="3">
    <source>
        <dbReference type="ARBA" id="ARBA00022801"/>
    </source>
</evidence>
<keyword evidence="4" id="KW-0732">Signal</keyword>
<keyword evidence="3" id="KW-0378">Hydrolase</keyword>
<dbReference type="GO" id="GO:0004519">
    <property type="term" value="F:endonuclease activity"/>
    <property type="evidence" value="ECO:0007669"/>
    <property type="project" value="UniProtKB-KW"/>
</dbReference>
<evidence type="ECO:0000313" key="5">
    <source>
        <dbReference type="EMBL" id="GEK55776.1"/>
    </source>
</evidence>
<keyword evidence="5" id="KW-0255">Endonuclease</keyword>
<dbReference type="OrthoDB" id="9800417at2"/>
<gene>
    <name evidence="5" type="primary">endA</name>
    <name evidence="5" type="ORF">PES01_26210</name>
</gene>
<reference evidence="5 6" key="1">
    <citation type="submission" date="2019-07" db="EMBL/GenBank/DDBJ databases">
        <title>Whole genome shotgun sequence of Pseudoalteromonas espejiana NBRC 102222.</title>
        <authorList>
            <person name="Hosoyama A."/>
            <person name="Uohara A."/>
            <person name="Ohji S."/>
            <person name="Ichikawa N."/>
        </authorList>
    </citation>
    <scope>NUCLEOTIDE SEQUENCE [LARGE SCALE GENOMIC DNA]</scope>
    <source>
        <strain evidence="5 6">NBRC 102222</strain>
    </source>
</reference>
<proteinExistence type="inferred from homology"/>
<comment type="caution">
    <text evidence="5">The sequence shown here is derived from an EMBL/GenBank/DDBJ whole genome shotgun (WGS) entry which is preliminary data.</text>
</comment>
<dbReference type="SUPFAM" id="SSF54060">
    <property type="entry name" value="His-Me finger endonucleases"/>
    <property type="match status" value="1"/>
</dbReference>
<feature type="chain" id="PRO_5022035718" evidence="4">
    <location>
        <begin position="19"/>
        <end position="232"/>
    </location>
</feature>
<dbReference type="InterPro" id="IPR044925">
    <property type="entry name" value="His-Me_finger_sf"/>
</dbReference>
<evidence type="ECO:0000313" key="6">
    <source>
        <dbReference type="Proteomes" id="UP000321419"/>
    </source>
</evidence>
<evidence type="ECO:0000256" key="2">
    <source>
        <dbReference type="ARBA" id="ARBA00022722"/>
    </source>
</evidence>
<accession>A0A510XXJ7</accession>
<dbReference type="AlphaFoldDB" id="A0A510XXJ7"/>
<keyword evidence="2" id="KW-0540">Nuclease</keyword>
<comment type="similarity">
    <text evidence="1">Belongs to the EndA/NucM nuclease family.</text>
</comment>
<protein>
    <submittedName>
        <fullName evidence="5">Endonuclease</fullName>
    </submittedName>
</protein>
<dbReference type="PANTHER" id="PTHR33607">
    <property type="entry name" value="ENDONUCLEASE-1"/>
    <property type="match status" value="1"/>
</dbReference>
<dbReference type="PANTHER" id="PTHR33607:SF2">
    <property type="entry name" value="ENDONUCLEASE-1"/>
    <property type="match status" value="1"/>
</dbReference>
<dbReference type="GO" id="GO:0016787">
    <property type="term" value="F:hydrolase activity"/>
    <property type="evidence" value="ECO:0007669"/>
    <property type="project" value="UniProtKB-KW"/>
</dbReference>
<dbReference type="RefSeq" id="WP_089346335.1">
    <property type="nucleotide sequence ID" value="NZ_BJUM01000025.1"/>
</dbReference>
<dbReference type="Proteomes" id="UP000321419">
    <property type="component" value="Unassembled WGS sequence"/>
</dbReference>
<evidence type="ECO:0000256" key="4">
    <source>
        <dbReference type="SAM" id="SignalP"/>
    </source>
</evidence>
<evidence type="ECO:0000256" key="1">
    <source>
        <dbReference type="ARBA" id="ARBA00006429"/>
    </source>
</evidence>
<dbReference type="InterPro" id="IPR007346">
    <property type="entry name" value="Endonuclease-I"/>
</dbReference>
<keyword evidence="6" id="KW-1185">Reference proteome</keyword>
<name>A0A510XXJ7_9GAMM</name>
<organism evidence="5 6">
    <name type="scientific">Pseudoalteromonas espejiana</name>
    <dbReference type="NCBI Taxonomy" id="28107"/>
    <lineage>
        <taxon>Bacteria</taxon>
        <taxon>Pseudomonadati</taxon>
        <taxon>Pseudomonadota</taxon>
        <taxon>Gammaproteobacteria</taxon>
        <taxon>Alteromonadales</taxon>
        <taxon>Pseudoalteromonadaceae</taxon>
        <taxon>Pseudoalteromonas</taxon>
    </lineage>
</organism>